<dbReference type="Proteomes" id="UP000054359">
    <property type="component" value="Unassembled WGS sequence"/>
</dbReference>
<name>A0A087SW88_STEMI</name>
<evidence type="ECO:0000313" key="3">
    <source>
        <dbReference type="Proteomes" id="UP000054359"/>
    </source>
</evidence>
<dbReference type="EMBL" id="KK112237">
    <property type="protein sequence ID" value="KFM57127.1"/>
    <property type="molecule type" value="Genomic_DNA"/>
</dbReference>
<dbReference type="AlphaFoldDB" id="A0A087SW88"/>
<feature type="non-terminal residue" evidence="2">
    <location>
        <position position="1"/>
    </location>
</feature>
<gene>
    <name evidence="2" type="ORF">X975_17328</name>
</gene>
<sequence>PQLQFSEKDLNALATQILSADYQGLSNNKILPGKNAQLLMPDLASDVHAAIIYFFLFDSEARGFIRP</sequence>
<dbReference type="OrthoDB" id="2289278at2759"/>
<dbReference type="InterPro" id="IPR037521">
    <property type="entry name" value="FLCN/SMCR8_DENN"/>
</dbReference>
<reference evidence="2 3" key="1">
    <citation type="submission" date="2013-11" db="EMBL/GenBank/DDBJ databases">
        <title>Genome sequencing of Stegodyphus mimosarum.</title>
        <authorList>
            <person name="Bechsgaard J."/>
        </authorList>
    </citation>
    <scope>NUCLEOTIDE SEQUENCE [LARGE SCALE GENOMIC DNA]</scope>
</reference>
<feature type="domain" description="UDENN FLCN/SMCR8-type" evidence="1">
    <location>
        <begin position="1"/>
        <end position="67"/>
    </location>
</feature>
<accession>A0A087SW88</accession>
<dbReference type="PROSITE" id="PS51834">
    <property type="entry name" value="DENN_FLCN_SMCR8"/>
    <property type="match status" value="1"/>
</dbReference>
<evidence type="ECO:0000259" key="1">
    <source>
        <dbReference type="PROSITE" id="PS51834"/>
    </source>
</evidence>
<organism evidence="2 3">
    <name type="scientific">Stegodyphus mimosarum</name>
    <name type="common">African social velvet spider</name>
    <dbReference type="NCBI Taxonomy" id="407821"/>
    <lineage>
        <taxon>Eukaryota</taxon>
        <taxon>Metazoa</taxon>
        <taxon>Ecdysozoa</taxon>
        <taxon>Arthropoda</taxon>
        <taxon>Chelicerata</taxon>
        <taxon>Arachnida</taxon>
        <taxon>Araneae</taxon>
        <taxon>Araneomorphae</taxon>
        <taxon>Entelegynae</taxon>
        <taxon>Eresoidea</taxon>
        <taxon>Eresidae</taxon>
        <taxon>Stegodyphus</taxon>
    </lineage>
</organism>
<protein>
    <recommendedName>
        <fullName evidence="1">UDENN FLCN/SMCR8-type domain-containing protein</fullName>
    </recommendedName>
</protein>
<feature type="non-terminal residue" evidence="2">
    <location>
        <position position="67"/>
    </location>
</feature>
<keyword evidence="3" id="KW-1185">Reference proteome</keyword>
<evidence type="ECO:0000313" key="2">
    <source>
        <dbReference type="EMBL" id="KFM57127.1"/>
    </source>
</evidence>
<proteinExistence type="predicted"/>